<name>A0ACB9IIE9_9ASTR</name>
<keyword evidence="2" id="KW-1185">Reference proteome</keyword>
<gene>
    <name evidence="1" type="ORF">L1987_23628</name>
</gene>
<dbReference type="Proteomes" id="UP001056120">
    <property type="component" value="Linkage Group LG08"/>
</dbReference>
<protein>
    <submittedName>
        <fullName evidence="1">Uncharacterized protein</fullName>
    </submittedName>
</protein>
<organism evidence="1 2">
    <name type="scientific">Smallanthus sonchifolius</name>
    <dbReference type="NCBI Taxonomy" id="185202"/>
    <lineage>
        <taxon>Eukaryota</taxon>
        <taxon>Viridiplantae</taxon>
        <taxon>Streptophyta</taxon>
        <taxon>Embryophyta</taxon>
        <taxon>Tracheophyta</taxon>
        <taxon>Spermatophyta</taxon>
        <taxon>Magnoliopsida</taxon>
        <taxon>eudicotyledons</taxon>
        <taxon>Gunneridae</taxon>
        <taxon>Pentapetalae</taxon>
        <taxon>asterids</taxon>
        <taxon>campanulids</taxon>
        <taxon>Asterales</taxon>
        <taxon>Asteraceae</taxon>
        <taxon>Asteroideae</taxon>
        <taxon>Heliantheae alliance</taxon>
        <taxon>Millerieae</taxon>
        <taxon>Smallanthus</taxon>
    </lineage>
</organism>
<evidence type="ECO:0000313" key="1">
    <source>
        <dbReference type="EMBL" id="KAI3807694.1"/>
    </source>
</evidence>
<accession>A0ACB9IIE9</accession>
<evidence type="ECO:0000313" key="2">
    <source>
        <dbReference type="Proteomes" id="UP001056120"/>
    </source>
</evidence>
<reference evidence="1 2" key="2">
    <citation type="journal article" date="2022" name="Mol. Ecol. Resour.">
        <title>The genomes of chicory, endive, great burdock and yacon provide insights into Asteraceae paleo-polyploidization history and plant inulin production.</title>
        <authorList>
            <person name="Fan W."/>
            <person name="Wang S."/>
            <person name="Wang H."/>
            <person name="Wang A."/>
            <person name="Jiang F."/>
            <person name="Liu H."/>
            <person name="Zhao H."/>
            <person name="Xu D."/>
            <person name="Zhang Y."/>
        </authorList>
    </citation>
    <scope>NUCLEOTIDE SEQUENCE [LARGE SCALE GENOMIC DNA]</scope>
    <source>
        <strain evidence="2">cv. Yunnan</strain>
        <tissue evidence="1">Leaves</tissue>
    </source>
</reference>
<dbReference type="EMBL" id="CM042025">
    <property type="protein sequence ID" value="KAI3807694.1"/>
    <property type="molecule type" value="Genomic_DNA"/>
</dbReference>
<sequence>MILAWYGKSPILTCVLCPNLSNLGTKVKTSITVINIYGKLYINQTNLLRVVVFRCIQENSPQQCGVSYENSLPQSTEEKNLVDNMRLTICHTLLLLTPCHLT</sequence>
<comment type="caution">
    <text evidence="1">The sequence shown here is derived from an EMBL/GenBank/DDBJ whole genome shotgun (WGS) entry which is preliminary data.</text>
</comment>
<proteinExistence type="predicted"/>
<reference evidence="2" key="1">
    <citation type="journal article" date="2022" name="Mol. Ecol. Resour.">
        <title>The genomes of chicory, endive, great burdock and yacon provide insights into Asteraceae palaeo-polyploidization history and plant inulin production.</title>
        <authorList>
            <person name="Fan W."/>
            <person name="Wang S."/>
            <person name="Wang H."/>
            <person name="Wang A."/>
            <person name="Jiang F."/>
            <person name="Liu H."/>
            <person name="Zhao H."/>
            <person name="Xu D."/>
            <person name="Zhang Y."/>
        </authorList>
    </citation>
    <scope>NUCLEOTIDE SEQUENCE [LARGE SCALE GENOMIC DNA]</scope>
    <source>
        <strain evidence="2">cv. Yunnan</strain>
    </source>
</reference>